<feature type="domain" description="F-box/LRR-repeat protein 15/At3g58940/PEG3-like LRR" evidence="1">
    <location>
        <begin position="165"/>
        <end position="268"/>
    </location>
</feature>
<dbReference type="eggNOG" id="ENOG502R6PU">
    <property type="taxonomic scope" value="Eukaryota"/>
</dbReference>
<sequence length="496" mass="54037">MAAARVACDVCREDQLQMECCSGGLLRGGGGSTTALPDAAADGGEEEQQPDRISALPDDLLLRILTCLGCARAAAHTALLARRWRGLWARLPELSFHCIAPAPLQAALAMVVPTPALLDIDLCHYSHHALGSSGVASLLGAAAAVAPAEFVFHVAVTVRGNPVVLPCFDRTASIKLDVRSVDFTLPPPPAGGFPALESLHLDYCSIDLADMIPRCPRLRKLSIPSWNSDTLTVCSPSLEELGVYAIVQISSINIVTPVLKRLYLNAHCGISTNFGFAFSAPAVEDLTWKCECKIISYSFGVLWRMWSMSFELMQLSNNSECATLQPQHHPRVGVLSLILETSVFIGVSTRSFEQEISRFQVIANLSVLELNVSSQGHVYGAIVLHLLGLCPHVQRLRVMPYDFGVENACFANYRCDQPNNWRSQSISLTDLIEVEIGGFRGQDHEVDLLKVILRCAPVLEIVTVRFSRKVSLSDSGCMGINGILKAYPSVQFNIYY</sequence>
<dbReference type="InterPro" id="IPR036047">
    <property type="entry name" value="F-box-like_dom_sf"/>
</dbReference>
<organism evidence="2 3">
    <name type="scientific">Leersia perrieri</name>
    <dbReference type="NCBI Taxonomy" id="77586"/>
    <lineage>
        <taxon>Eukaryota</taxon>
        <taxon>Viridiplantae</taxon>
        <taxon>Streptophyta</taxon>
        <taxon>Embryophyta</taxon>
        <taxon>Tracheophyta</taxon>
        <taxon>Spermatophyta</taxon>
        <taxon>Magnoliopsida</taxon>
        <taxon>Liliopsida</taxon>
        <taxon>Poales</taxon>
        <taxon>Poaceae</taxon>
        <taxon>BOP clade</taxon>
        <taxon>Oryzoideae</taxon>
        <taxon>Oryzeae</taxon>
        <taxon>Oryzinae</taxon>
        <taxon>Leersia</taxon>
    </lineage>
</organism>
<dbReference type="Proteomes" id="UP000032180">
    <property type="component" value="Chromosome 3"/>
</dbReference>
<reference evidence="3" key="2">
    <citation type="submission" date="2013-12" db="EMBL/GenBank/DDBJ databases">
        <authorList>
            <person name="Yu Y."/>
            <person name="Lee S."/>
            <person name="de Baynast K."/>
            <person name="Wissotski M."/>
            <person name="Liu L."/>
            <person name="Talag J."/>
            <person name="Goicoechea J."/>
            <person name="Angelova A."/>
            <person name="Jetty R."/>
            <person name="Kudrna D."/>
            <person name="Golser W."/>
            <person name="Rivera L."/>
            <person name="Zhang J."/>
            <person name="Wing R."/>
        </authorList>
    </citation>
    <scope>NUCLEOTIDE SEQUENCE</scope>
</reference>
<reference evidence="2 3" key="1">
    <citation type="submission" date="2012-08" db="EMBL/GenBank/DDBJ databases">
        <title>Oryza genome evolution.</title>
        <authorList>
            <person name="Wing R.A."/>
        </authorList>
    </citation>
    <scope>NUCLEOTIDE SEQUENCE</scope>
</reference>
<evidence type="ECO:0000313" key="2">
    <source>
        <dbReference type="EnsemblPlants" id="LPERR03G25130.1"/>
    </source>
</evidence>
<evidence type="ECO:0000313" key="3">
    <source>
        <dbReference type="Proteomes" id="UP000032180"/>
    </source>
</evidence>
<proteinExistence type="predicted"/>
<dbReference type="InterPro" id="IPR055312">
    <property type="entry name" value="FBL15-like"/>
</dbReference>
<dbReference type="EnsemblPlants" id="LPERR03G25130.1">
    <property type="protein sequence ID" value="LPERR03G25130.1"/>
    <property type="gene ID" value="LPERR03G25130"/>
</dbReference>
<dbReference type="PANTHER" id="PTHR34709">
    <property type="entry name" value="OS10G0396666 PROTEIN"/>
    <property type="match status" value="1"/>
</dbReference>
<name>A0A0D9VXQ3_9ORYZ</name>
<keyword evidence="3" id="KW-1185">Reference proteome</keyword>
<dbReference type="Pfam" id="PF24758">
    <property type="entry name" value="LRR_At5g56370"/>
    <property type="match status" value="1"/>
</dbReference>
<evidence type="ECO:0000259" key="1">
    <source>
        <dbReference type="Pfam" id="PF24758"/>
    </source>
</evidence>
<dbReference type="AlphaFoldDB" id="A0A0D9VXQ3"/>
<dbReference type="SUPFAM" id="SSF81383">
    <property type="entry name" value="F-box domain"/>
    <property type="match status" value="1"/>
</dbReference>
<accession>A0A0D9VXQ3</accession>
<dbReference type="PANTHER" id="PTHR34709:SF62">
    <property type="entry name" value="OS12G0545400 PROTEIN"/>
    <property type="match status" value="1"/>
</dbReference>
<dbReference type="HOGENOM" id="CLU_017148_0_1_1"/>
<protein>
    <recommendedName>
        <fullName evidence="1">F-box/LRR-repeat protein 15/At3g58940/PEG3-like LRR domain-containing protein</fullName>
    </recommendedName>
</protein>
<reference evidence="2" key="3">
    <citation type="submission" date="2015-04" db="UniProtKB">
        <authorList>
            <consortium name="EnsemblPlants"/>
        </authorList>
    </citation>
    <scope>IDENTIFICATION</scope>
</reference>
<dbReference type="InterPro" id="IPR032675">
    <property type="entry name" value="LRR_dom_sf"/>
</dbReference>
<dbReference type="Gene3D" id="3.80.10.10">
    <property type="entry name" value="Ribonuclease Inhibitor"/>
    <property type="match status" value="1"/>
</dbReference>
<dbReference type="SUPFAM" id="SSF52047">
    <property type="entry name" value="RNI-like"/>
    <property type="match status" value="1"/>
</dbReference>
<dbReference type="Gramene" id="LPERR03G25130.1">
    <property type="protein sequence ID" value="LPERR03G25130.1"/>
    <property type="gene ID" value="LPERR03G25130"/>
</dbReference>
<dbReference type="InterPro" id="IPR055411">
    <property type="entry name" value="LRR_FXL15/At3g58940/PEG3-like"/>
</dbReference>